<dbReference type="SMART" id="SM00240">
    <property type="entry name" value="FHA"/>
    <property type="match status" value="1"/>
</dbReference>
<dbReference type="CDD" id="cd00060">
    <property type="entry name" value="FHA"/>
    <property type="match status" value="1"/>
</dbReference>
<evidence type="ECO:0000313" key="2">
    <source>
        <dbReference type="EMBL" id="HHP68130.1"/>
    </source>
</evidence>
<name>A0A7J3XZN2_9CREN</name>
<reference evidence="2" key="1">
    <citation type="journal article" date="2020" name="mSystems">
        <title>Genome- and Community-Level Interaction Insights into Carbon Utilization and Element Cycling Functions of Hydrothermarchaeota in Hydrothermal Sediment.</title>
        <authorList>
            <person name="Zhou Z."/>
            <person name="Liu Y."/>
            <person name="Xu W."/>
            <person name="Pan J."/>
            <person name="Luo Z.H."/>
            <person name="Li M."/>
        </authorList>
    </citation>
    <scope>NUCLEOTIDE SEQUENCE [LARGE SCALE GENOMIC DNA]</scope>
    <source>
        <strain evidence="2">SpSt-110</strain>
    </source>
</reference>
<proteinExistence type="predicted"/>
<accession>A0A7J3XZN2</accession>
<evidence type="ECO:0000259" key="1">
    <source>
        <dbReference type="PROSITE" id="PS50006"/>
    </source>
</evidence>
<dbReference type="InterPro" id="IPR050923">
    <property type="entry name" value="Cell_Proc_Reg/RNA_Proc"/>
</dbReference>
<organism evidence="2">
    <name type="scientific">Thermogladius calderae</name>
    <dbReference type="NCBI Taxonomy" id="1200300"/>
    <lineage>
        <taxon>Archaea</taxon>
        <taxon>Thermoproteota</taxon>
        <taxon>Thermoprotei</taxon>
        <taxon>Desulfurococcales</taxon>
        <taxon>Desulfurococcaceae</taxon>
        <taxon>Thermogladius</taxon>
    </lineage>
</organism>
<protein>
    <submittedName>
        <fullName evidence="2">FHA domain-containing protein</fullName>
    </submittedName>
</protein>
<feature type="domain" description="FHA" evidence="1">
    <location>
        <begin position="36"/>
        <end position="85"/>
    </location>
</feature>
<dbReference type="InterPro" id="IPR008984">
    <property type="entry name" value="SMAD_FHA_dom_sf"/>
</dbReference>
<dbReference type="PROSITE" id="PS50006">
    <property type="entry name" value="FHA_DOMAIN"/>
    <property type="match status" value="1"/>
</dbReference>
<comment type="caution">
    <text evidence="2">The sequence shown here is derived from an EMBL/GenBank/DDBJ whole genome shotgun (WGS) entry which is preliminary data.</text>
</comment>
<gene>
    <name evidence="2" type="ORF">ENM60_05025</name>
</gene>
<dbReference type="PANTHER" id="PTHR23308">
    <property type="entry name" value="NUCLEAR INHIBITOR OF PROTEIN PHOSPHATASE-1"/>
    <property type="match status" value="1"/>
</dbReference>
<dbReference type="InterPro" id="IPR000253">
    <property type="entry name" value="FHA_dom"/>
</dbReference>
<dbReference type="AlphaFoldDB" id="A0A7J3XZN2"/>
<dbReference type="Gene3D" id="2.60.200.20">
    <property type="match status" value="1"/>
</dbReference>
<sequence>MFRRRVKKSGKIIELSLIESPSALPASSWEFPPGEYVLGRNPTCDILLLDPTVSRLHARIFYSEGDWFIEDLGSTNGTRVDDVEIRGRGPVKLKDGSKIVVGKSVLQVKFK</sequence>
<dbReference type="SUPFAM" id="SSF49879">
    <property type="entry name" value="SMAD/FHA domain"/>
    <property type="match status" value="1"/>
</dbReference>
<dbReference type="EMBL" id="DRYK01000062">
    <property type="protein sequence ID" value="HHP68130.1"/>
    <property type="molecule type" value="Genomic_DNA"/>
</dbReference>
<dbReference type="Pfam" id="PF00498">
    <property type="entry name" value="FHA"/>
    <property type="match status" value="1"/>
</dbReference>